<organism evidence="1">
    <name type="scientific">Sesamum angustifolium</name>
    <dbReference type="NCBI Taxonomy" id="2727405"/>
    <lineage>
        <taxon>Eukaryota</taxon>
        <taxon>Viridiplantae</taxon>
        <taxon>Streptophyta</taxon>
        <taxon>Embryophyta</taxon>
        <taxon>Tracheophyta</taxon>
        <taxon>Spermatophyta</taxon>
        <taxon>Magnoliopsida</taxon>
        <taxon>eudicotyledons</taxon>
        <taxon>Gunneridae</taxon>
        <taxon>Pentapetalae</taxon>
        <taxon>asterids</taxon>
        <taxon>lamiids</taxon>
        <taxon>Lamiales</taxon>
        <taxon>Pedaliaceae</taxon>
        <taxon>Sesamum</taxon>
    </lineage>
</organism>
<proteinExistence type="predicted"/>
<dbReference type="EMBL" id="JACGWK010001162">
    <property type="protein sequence ID" value="KAL0292577.1"/>
    <property type="molecule type" value="Genomic_DNA"/>
</dbReference>
<sequence length="65" mass="7303">MPKQGRASTYYISVGTLLKRRIEGIEEAVGITGVEGRSYCSRTRLVLLEYALFSFLASQVKDLFN</sequence>
<reference evidence="1" key="1">
    <citation type="submission" date="2020-06" db="EMBL/GenBank/DDBJ databases">
        <authorList>
            <person name="Li T."/>
            <person name="Hu X."/>
            <person name="Zhang T."/>
            <person name="Song X."/>
            <person name="Zhang H."/>
            <person name="Dai N."/>
            <person name="Sheng W."/>
            <person name="Hou X."/>
            <person name="Wei L."/>
        </authorList>
    </citation>
    <scope>NUCLEOTIDE SEQUENCE</scope>
    <source>
        <strain evidence="1">G01</strain>
        <tissue evidence="1">Leaf</tissue>
    </source>
</reference>
<name>A0AAW2JDX4_9LAMI</name>
<gene>
    <name evidence="1" type="ORF">Sangu_3253100</name>
</gene>
<dbReference type="AlphaFoldDB" id="A0AAW2JDX4"/>
<comment type="caution">
    <text evidence="1">The sequence shown here is derived from an EMBL/GenBank/DDBJ whole genome shotgun (WGS) entry which is preliminary data.</text>
</comment>
<evidence type="ECO:0000313" key="1">
    <source>
        <dbReference type="EMBL" id="KAL0292577.1"/>
    </source>
</evidence>
<reference evidence="1" key="2">
    <citation type="journal article" date="2024" name="Plant">
        <title>Genomic evolution and insights into agronomic trait innovations of Sesamum species.</title>
        <authorList>
            <person name="Miao H."/>
            <person name="Wang L."/>
            <person name="Qu L."/>
            <person name="Liu H."/>
            <person name="Sun Y."/>
            <person name="Le M."/>
            <person name="Wang Q."/>
            <person name="Wei S."/>
            <person name="Zheng Y."/>
            <person name="Lin W."/>
            <person name="Duan Y."/>
            <person name="Cao H."/>
            <person name="Xiong S."/>
            <person name="Wang X."/>
            <person name="Wei L."/>
            <person name="Li C."/>
            <person name="Ma Q."/>
            <person name="Ju M."/>
            <person name="Zhao R."/>
            <person name="Li G."/>
            <person name="Mu C."/>
            <person name="Tian Q."/>
            <person name="Mei H."/>
            <person name="Zhang T."/>
            <person name="Gao T."/>
            <person name="Zhang H."/>
        </authorList>
    </citation>
    <scope>NUCLEOTIDE SEQUENCE</scope>
    <source>
        <strain evidence="1">G01</strain>
    </source>
</reference>
<protein>
    <submittedName>
        <fullName evidence="1">Uncharacterized protein</fullName>
    </submittedName>
</protein>
<accession>A0AAW2JDX4</accession>